<evidence type="ECO:0000313" key="2">
    <source>
        <dbReference type="EMBL" id="AHH11612.1"/>
    </source>
</evidence>
<dbReference type="RefSeq" id="WP_025408833.1">
    <property type="nucleotide sequence ID" value="NZ_CP005761.1"/>
</dbReference>
<dbReference type="EMBL" id="CP005761">
    <property type="protein sequence ID" value="AHH11612.1"/>
    <property type="molecule type" value="Genomic_DNA"/>
</dbReference>
<dbReference type="AlphaFoldDB" id="W5SXJ2"/>
<feature type="compositionally biased region" description="Basic and acidic residues" evidence="1">
    <location>
        <begin position="160"/>
        <end position="172"/>
    </location>
</feature>
<feature type="region of interest" description="Disordered" evidence="1">
    <location>
        <begin position="146"/>
        <end position="189"/>
    </location>
</feature>
<geneLocation type="plasmid" evidence="2">
    <name>unnamed</name>
</geneLocation>
<proteinExistence type="predicted"/>
<reference evidence="2" key="1">
    <citation type="submission" date="2013-04" db="EMBL/GenBank/DDBJ databases">
        <title>Comparative Genomics of Relapsing Fever Spirochetes.</title>
        <authorList>
            <person name="Schwan T.G."/>
            <person name="Raffel S.J."/>
            <person name="Porcella S.F."/>
            <person name="Martens C.A."/>
            <person name="Bruno D.P."/>
            <person name="Ricklefs S.M."/>
            <person name="Barbian K.B."/>
        </authorList>
    </citation>
    <scope>NUCLEOTIDE SEQUENCE</scope>
    <source>
        <strain evidence="2">Co53</strain>
        <plasmid evidence="2">unnamed</plasmid>
    </source>
</reference>
<feature type="compositionally biased region" description="Polar residues" evidence="1">
    <location>
        <begin position="146"/>
        <end position="157"/>
    </location>
</feature>
<evidence type="ECO:0000256" key="1">
    <source>
        <dbReference type="SAM" id="MobiDB-lite"/>
    </source>
</evidence>
<keyword evidence="2" id="KW-0614">Plasmid</keyword>
<accession>W5SXJ2</accession>
<name>W5SXJ2_9SPIR</name>
<gene>
    <name evidence="2" type="ORF">BCO_0900117</name>
</gene>
<dbReference type="HOGENOM" id="CLU_634109_0_0_12"/>
<organism evidence="2">
    <name type="scientific">Borrelia coriaceae ATCC 43381</name>
    <dbReference type="NCBI Taxonomy" id="1408429"/>
    <lineage>
        <taxon>Bacteria</taxon>
        <taxon>Pseudomonadati</taxon>
        <taxon>Spirochaetota</taxon>
        <taxon>Spirochaetia</taxon>
        <taxon>Spirochaetales</taxon>
        <taxon>Borreliaceae</taxon>
        <taxon>Borrelia</taxon>
    </lineage>
</organism>
<feature type="compositionally biased region" description="Polar residues" evidence="1">
    <location>
        <begin position="177"/>
        <end position="186"/>
    </location>
</feature>
<sequence length="432" mass="48376">MNKNVLAVCVLTLLCFLSCHMALLDRLIGVVSERFSEEEYYLGLLKESKEGEEDQSDVIINAGKKFKVLGVVGIPKKGMTQPLQSVSQVGEALNQKQQKVESVVTKVMGSDISNPAEAALESVKNLSENNISTTTVSQSSLEKQLLAQQTEDSSKNIFNKGEEEKRSDKRVIDGAPQSDQPQQVAEPQSVELVQEVEYSAKETESEKIKNEIDSALTQIGSFSDSFNKKLSELEGYKSKISDAKSRVKTLNHHQEAKTVLDEIVVQRFKKDGIVNLEQFVERLSENIMKNISVASALYKEQLDRLVKAKSEAESAKQNSIDSSSDIMSKAKDRLDSAIEEIISGNKSASARSARQKVVKAYGVFEEFIWRVKKIDSIVRAGSYTNLATQWKYGALYLEKFAQKGITYDKLKEDTEREMERFVDNNFDYFLGN</sequence>
<protein>
    <submittedName>
        <fullName evidence="2">Uncharacterized protein</fullName>
    </submittedName>
</protein>